<dbReference type="EMBL" id="AWET01000051">
    <property type="protein sequence ID" value="ERJ97879.1"/>
    <property type="molecule type" value="Genomic_DNA"/>
</dbReference>
<accession>U2M819</accession>
<dbReference type="SUPFAM" id="SSF88723">
    <property type="entry name" value="PIN domain-like"/>
    <property type="match status" value="1"/>
</dbReference>
<dbReference type="RefSeq" id="WP_021584904.1">
    <property type="nucleotide sequence ID" value="NZ_AWET01000051.1"/>
</dbReference>
<proteinExistence type="predicted"/>
<dbReference type="PATRIC" id="fig|1081904.3.peg.2315"/>
<reference evidence="1 2" key="1">
    <citation type="submission" date="2013-08" db="EMBL/GenBank/DDBJ databases">
        <authorList>
            <person name="Durkin A.S."/>
            <person name="Haft D.R."/>
            <person name="McCorrison J."/>
            <person name="Torralba M."/>
            <person name="Gillis M."/>
            <person name="Haft D.H."/>
            <person name="Methe B."/>
            <person name="Sutton G."/>
            <person name="Nelson K.E."/>
        </authorList>
    </citation>
    <scope>NUCLEOTIDE SEQUENCE [LARGE SCALE GENOMIC DNA]</scope>
    <source>
        <strain evidence="1 2">F0068</strain>
    </source>
</reference>
<dbReference type="InterPro" id="IPR029060">
    <property type="entry name" value="PIN-like_dom_sf"/>
</dbReference>
<comment type="caution">
    <text evidence="1">The sequence shown here is derived from an EMBL/GenBank/DDBJ whole genome shotgun (WGS) entry which is preliminary data.</text>
</comment>
<organism evidence="1 2">
    <name type="scientific">Hoylesella pleuritidis F0068</name>
    <dbReference type="NCBI Taxonomy" id="1081904"/>
    <lineage>
        <taxon>Bacteria</taxon>
        <taxon>Pseudomonadati</taxon>
        <taxon>Bacteroidota</taxon>
        <taxon>Bacteroidia</taxon>
        <taxon>Bacteroidales</taxon>
        <taxon>Prevotellaceae</taxon>
        <taxon>Hoylesella</taxon>
    </lineage>
</organism>
<protein>
    <recommendedName>
        <fullName evidence="3">PIN domain protein</fullName>
    </recommendedName>
</protein>
<dbReference type="AlphaFoldDB" id="U2M819"/>
<evidence type="ECO:0000313" key="2">
    <source>
        <dbReference type="Proteomes" id="UP000016600"/>
    </source>
</evidence>
<evidence type="ECO:0000313" key="1">
    <source>
        <dbReference type="EMBL" id="ERJ97879.1"/>
    </source>
</evidence>
<gene>
    <name evidence="1" type="ORF">HMPREF1218_0820</name>
</gene>
<dbReference type="Proteomes" id="UP000016600">
    <property type="component" value="Unassembled WGS sequence"/>
</dbReference>
<name>U2M819_9BACT</name>
<dbReference type="Gene3D" id="3.40.50.1010">
    <property type="entry name" value="5'-nuclease"/>
    <property type="match status" value="1"/>
</dbReference>
<sequence>METTVSLDNVLDFINLMSLSHQHKRWLDGVAEHIRRVGVKHCCISEITIAELLYGTAWGGHKENRKEVGVIAKLFDVIPISSSLSVFAEIKASLRIKVFPSITSIC</sequence>
<evidence type="ECO:0008006" key="3">
    <source>
        <dbReference type="Google" id="ProtNLM"/>
    </source>
</evidence>
<keyword evidence="2" id="KW-1185">Reference proteome</keyword>